<dbReference type="PROSITE" id="PS51257">
    <property type="entry name" value="PROKAR_LIPOPROTEIN"/>
    <property type="match status" value="1"/>
</dbReference>
<dbReference type="RefSeq" id="WP_136350334.1">
    <property type="nucleotide sequence ID" value="NZ_SSOC01000011.1"/>
</dbReference>
<dbReference type="InterPro" id="IPR014508">
    <property type="entry name" value="UCP020555_TPR-like"/>
</dbReference>
<protein>
    <submittedName>
        <fullName evidence="1">DUF4810 domain-containing protein</fullName>
    </submittedName>
</protein>
<evidence type="ECO:0000313" key="1">
    <source>
        <dbReference type="EMBL" id="THF60771.1"/>
    </source>
</evidence>
<organism evidence="1 2">
    <name type="scientific">Pseudothauera nasutitermitis</name>
    <dbReference type="NCBI Taxonomy" id="2565930"/>
    <lineage>
        <taxon>Bacteria</taxon>
        <taxon>Pseudomonadati</taxon>
        <taxon>Pseudomonadota</taxon>
        <taxon>Betaproteobacteria</taxon>
        <taxon>Rhodocyclales</taxon>
        <taxon>Zoogloeaceae</taxon>
        <taxon>Pseudothauera</taxon>
    </lineage>
</organism>
<accession>A0A4S4AMD7</accession>
<dbReference type="EMBL" id="SSOC01000011">
    <property type="protein sequence ID" value="THF60771.1"/>
    <property type="molecule type" value="Genomic_DNA"/>
</dbReference>
<dbReference type="OrthoDB" id="9800218at2"/>
<reference evidence="1 2" key="1">
    <citation type="submission" date="2019-04" db="EMBL/GenBank/DDBJ databases">
        <title>Azoarcus nasutitermitis sp. nov. isolated from termite nest.</title>
        <authorList>
            <person name="Lin S.-Y."/>
            <person name="Hameed A."/>
            <person name="Hsu Y.-H."/>
            <person name="Young C.-C."/>
        </authorList>
    </citation>
    <scope>NUCLEOTIDE SEQUENCE [LARGE SCALE GENOMIC DNA]</scope>
    <source>
        <strain evidence="1 2">CC-YHH838</strain>
    </source>
</reference>
<dbReference type="AlphaFoldDB" id="A0A4S4AMD7"/>
<name>A0A4S4AMD7_9RHOO</name>
<evidence type="ECO:0000313" key="2">
    <source>
        <dbReference type="Proteomes" id="UP000308430"/>
    </source>
</evidence>
<keyword evidence="2" id="KW-1185">Reference proteome</keyword>
<dbReference type="Pfam" id="PF16068">
    <property type="entry name" value="DUF4810"/>
    <property type="match status" value="1"/>
</dbReference>
<dbReference type="PIRSF" id="PIRSF020555">
    <property type="entry name" value="UCP020555"/>
    <property type="match status" value="1"/>
</dbReference>
<proteinExistence type="predicted"/>
<dbReference type="Proteomes" id="UP000308430">
    <property type="component" value="Unassembled WGS sequence"/>
</dbReference>
<sequence>MYSRSLLALFLGAVLAGCATQQSKSLYYWGNYQPSVHAYFRAQSSPDELIVQLEEGAQKAAAEGEALPPGYSAHLGLLYGKAGRHEEMGKAFEAEKTRFPESAMFMDRLLAKFR</sequence>
<gene>
    <name evidence="1" type="ORF">E6C76_21565</name>
</gene>
<comment type="caution">
    <text evidence="1">The sequence shown here is derived from an EMBL/GenBank/DDBJ whole genome shotgun (WGS) entry which is preliminary data.</text>
</comment>